<evidence type="ECO:0000313" key="6">
    <source>
        <dbReference type="EMBL" id="RWS10169.1"/>
    </source>
</evidence>
<dbReference type="EMBL" id="NCKU01003169">
    <property type="protein sequence ID" value="RWS08036.1"/>
    <property type="molecule type" value="Genomic_DNA"/>
</dbReference>
<dbReference type="EMBL" id="NCKU01002196">
    <property type="protein sequence ID" value="RWS10169.1"/>
    <property type="molecule type" value="Genomic_DNA"/>
</dbReference>
<dbReference type="GO" id="GO:0003676">
    <property type="term" value="F:nucleic acid binding"/>
    <property type="evidence" value="ECO:0007669"/>
    <property type="project" value="InterPro"/>
</dbReference>
<reference evidence="4 7" key="1">
    <citation type="journal article" date="2018" name="Gigascience">
        <title>Genomes of trombidid mites reveal novel predicted allergens and laterally-transferred genes associated with secondary metabolism.</title>
        <authorList>
            <person name="Dong X."/>
            <person name="Chaisiri K."/>
            <person name="Xia D."/>
            <person name="Armstrong S.D."/>
            <person name="Fang Y."/>
            <person name="Donnelly M.J."/>
            <person name="Kadowaki T."/>
            <person name="McGarry J.W."/>
            <person name="Darby A.C."/>
            <person name="Makepeace B.L."/>
        </authorList>
    </citation>
    <scope>NUCLEOTIDE SEQUENCE [LARGE SCALE GENOMIC DNA]</scope>
    <source>
        <strain evidence="4">UoL-WK</strain>
    </source>
</reference>
<evidence type="ECO:0000313" key="4">
    <source>
        <dbReference type="EMBL" id="RWS08036.1"/>
    </source>
</evidence>
<evidence type="ECO:0000256" key="2">
    <source>
        <dbReference type="ARBA" id="ARBA00023242"/>
    </source>
</evidence>
<dbReference type="GO" id="GO:0000398">
    <property type="term" value="P:mRNA splicing, via spliceosome"/>
    <property type="evidence" value="ECO:0007669"/>
    <property type="project" value="InterPro"/>
</dbReference>
<dbReference type="InterPro" id="IPR026822">
    <property type="entry name" value="Spp2/MOS2_G-patch"/>
</dbReference>
<dbReference type="OrthoDB" id="5577072at2759"/>
<dbReference type="Pfam" id="PF12656">
    <property type="entry name" value="G-patch_2"/>
    <property type="match status" value="1"/>
</dbReference>
<keyword evidence="2" id="KW-0539">Nucleus</keyword>
<evidence type="ECO:0000313" key="5">
    <source>
        <dbReference type="EMBL" id="RWS08405.1"/>
    </source>
</evidence>
<evidence type="ECO:0000256" key="1">
    <source>
        <dbReference type="ARBA" id="ARBA00004123"/>
    </source>
</evidence>
<sequence length="329" mass="37839">MEKKSFGFSFKKTKKHESKVNLKTAFHTEDDENVEKREYVSAISDRVIESNAPTIESKELIIPLIVNNNWRIREEKTNEDRKKRFKYENVEEKVRTDAVEASEKSEEQKLEERAKRELLKEAEIENESKGKQMVDNSKVIPLLLQNKIPEGFETDDRLDVSLRAEEPTLADYDKVPVEEFGLAMLRGMGWKPGSGVGKNNQIAKPIEVKIRPKGLGLGAEIPSWKQSKENDKQQEEELILKLNAFVQIEIGEYSGTYGQIEALDDELSRATIKPAIAGSCFTVPTAALRVVSKQEYLKDSKVLNKAKFDEYKERTDKRNANYREERHHH</sequence>
<evidence type="ECO:0000313" key="7">
    <source>
        <dbReference type="Proteomes" id="UP000285301"/>
    </source>
</evidence>
<dbReference type="STRING" id="1965070.A0A3S3NRV0"/>
<evidence type="ECO:0000259" key="3">
    <source>
        <dbReference type="PROSITE" id="PS50174"/>
    </source>
</evidence>
<dbReference type="GO" id="GO:0005681">
    <property type="term" value="C:spliceosomal complex"/>
    <property type="evidence" value="ECO:0007669"/>
    <property type="project" value="TreeGrafter"/>
</dbReference>
<comment type="caution">
    <text evidence="4">The sequence shown here is derived from an EMBL/GenBank/DDBJ whole genome shotgun (WGS) entry which is preliminary data.</text>
</comment>
<gene>
    <name evidence="5" type="ORF">B4U79_03132</name>
    <name evidence="4" type="ORF">B4U79_05580</name>
    <name evidence="6" type="ORF">B4U79_07803</name>
</gene>
<proteinExistence type="predicted"/>
<accession>A0A3S3NRV0</accession>
<name>A0A3S3NRV0_9ACAR</name>
<dbReference type="EMBL" id="NCKU01002986">
    <property type="protein sequence ID" value="RWS08405.1"/>
    <property type="molecule type" value="Genomic_DNA"/>
</dbReference>
<protein>
    <submittedName>
        <fullName evidence="4">G patch domain and KOW motifs-containing protein-like protein</fullName>
    </submittedName>
</protein>
<dbReference type="InterPro" id="IPR000467">
    <property type="entry name" value="G_patch_dom"/>
</dbReference>
<organism evidence="4 7">
    <name type="scientific">Dinothrombium tinctorium</name>
    <dbReference type="NCBI Taxonomy" id="1965070"/>
    <lineage>
        <taxon>Eukaryota</taxon>
        <taxon>Metazoa</taxon>
        <taxon>Ecdysozoa</taxon>
        <taxon>Arthropoda</taxon>
        <taxon>Chelicerata</taxon>
        <taxon>Arachnida</taxon>
        <taxon>Acari</taxon>
        <taxon>Acariformes</taxon>
        <taxon>Trombidiformes</taxon>
        <taxon>Prostigmata</taxon>
        <taxon>Anystina</taxon>
        <taxon>Parasitengona</taxon>
        <taxon>Trombidioidea</taxon>
        <taxon>Trombidiidae</taxon>
        <taxon>Dinothrombium</taxon>
    </lineage>
</organism>
<comment type="subcellular location">
    <subcellularLocation>
        <location evidence="1">Nucleus</location>
    </subcellularLocation>
</comment>
<dbReference type="InterPro" id="IPR045166">
    <property type="entry name" value="Spp2-like"/>
</dbReference>
<dbReference type="PANTHER" id="PTHR15818:SF2">
    <property type="entry name" value="G-PATCH DOMAIN AND KOW MOTIFS-CONTAINING PROTEIN"/>
    <property type="match status" value="1"/>
</dbReference>
<reference evidence="4" key="2">
    <citation type="submission" date="2018-11" db="EMBL/GenBank/DDBJ databases">
        <title>Trombidioid mite genomics.</title>
        <authorList>
            <person name="Dong X."/>
        </authorList>
    </citation>
    <scope>NUCLEOTIDE SEQUENCE</scope>
    <source>
        <strain evidence="4">UoL-WK</strain>
    </source>
</reference>
<dbReference type="PANTHER" id="PTHR15818">
    <property type="entry name" value="G PATCH AND KOW-CONTAINING"/>
    <property type="match status" value="1"/>
</dbReference>
<keyword evidence="7" id="KW-1185">Reference proteome</keyword>
<dbReference type="SMART" id="SM00443">
    <property type="entry name" value="G_patch"/>
    <property type="match status" value="1"/>
</dbReference>
<dbReference type="Proteomes" id="UP000285301">
    <property type="component" value="Unassembled WGS sequence"/>
</dbReference>
<dbReference type="PROSITE" id="PS50174">
    <property type="entry name" value="G_PATCH"/>
    <property type="match status" value="1"/>
</dbReference>
<dbReference type="AlphaFoldDB" id="A0A3S3NRV0"/>
<feature type="domain" description="G-patch" evidence="3">
    <location>
        <begin position="177"/>
        <end position="222"/>
    </location>
</feature>